<dbReference type="PaxDb" id="67767-A0A0J7KCX6"/>
<comment type="caution">
    <text evidence="1">The sequence shown here is derived from an EMBL/GenBank/DDBJ whole genome shotgun (WGS) entry which is preliminary data.</text>
</comment>
<evidence type="ECO:0000313" key="2">
    <source>
        <dbReference type="Proteomes" id="UP000036403"/>
    </source>
</evidence>
<gene>
    <name evidence="1" type="ORF">RF55_12229</name>
</gene>
<dbReference type="EMBL" id="LBMM01009204">
    <property type="protein sequence ID" value="KMQ88308.1"/>
    <property type="molecule type" value="Genomic_DNA"/>
</dbReference>
<reference evidence="1 2" key="1">
    <citation type="submission" date="2015-04" db="EMBL/GenBank/DDBJ databases">
        <title>Lasius niger genome sequencing.</title>
        <authorList>
            <person name="Konorov E.A."/>
            <person name="Nikitin M.A."/>
            <person name="Kirill M.V."/>
            <person name="Chang P."/>
        </authorList>
    </citation>
    <scope>NUCLEOTIDE SEQUENCE [LARGE SCALE GENOMIC DNA]</scope>
    <source>
        <tissue evidence="1">Whole</tissue>
    </source>
</reference>
<protein>
    <submittedName>
        <fullName evidence="1">Uncharacterized protein</fullName>
    </submittedName>
</protein>
<dbReference type="AlphaFoldDB" id="A0A0J7KCX6"/>
<evidence type="ECO:0000313" key="1">
    <source>
        <dbReference type="EMBL" id="KMQ88308.1"/>
    </source>
</evidence>
<sequence>MADQEIIDLNINIEMIAFHILWDIREFLPLENAHGCKVQRGNARGAFDKDLLDMAFAIKANMYRGCALKLLAHRIIRIKNMLTNPRIKLSPIVRANTFNRTAAGIRRINFAINT</sequence>
<accession>A0A0J7KCX6</accession>
<keyword evidence="2" id="KW-1185">Reference proteome</keyword>
<organism evidence="1 2">
    <name type="scientific">Lasius niger</name>
    <name type="common">Black garden ant</name>
    <dbReference type="NCBI Taxonomy" id="67767"/>
    <lineage>
        <taxon>Eukaryota</taxon>
        <taxon>Metazoa</taxon>
        <taxon>Ecdysozoa</taxon>
        <taxon>Arthropoda</taxon>
        <taxon>Hexapoda</taxon>
        <taxon>Insecta</taxon>
        <taxon>Pterygota</taxon>
        <taxon>Neoptera</taxon>
        <taxon>Endopterygota</taxon>
        <taxon>Hymenoptera</taxon>
        <taxon>Apocrita</taxon>
        <taxon>Aculeata</taxon>
        <taxon>Formicoidea</taxon>
        <taxon>Formicidae</taxon>
        <taxon>Formicinae</taxon>
        <taxon>Lasius</taxon>
        <taxon>Lasius</taxon>
    </lineage>
</organism>
<proteinExistence type="predicted"/>
<dbReference type="Proteomes" id="UP000036403">
    <property type="component" value="Unassembled WGS sequence"/>
</dbReference>
<name>A0A0J7KCX6_LASNI</name>